<dbReference type="InterPro" id="IPR004156">
    <property type="entry name" value="OATP"/>
</dbReference>
<organism evidence="2 3">
    <name type="scientific">Timema podura</name>
    <name type="common">Walking stick</name>
    <dbReference type="NCBI Taxonomy" id="61482"/>
    <lineage>
        <taxon>Eukaryota</taxon>
        <taxon>Metazoa</taxon>
        <taxon>Ecdysozoa</taxon>
        <taxon>Arthropoda</taxon>
        <taxon>Hexapoda</taxon>
        <taxon>Insecta</taxon>
        <taxon>Pterygota</taxon>
        <taxon>Neoptera</taxon>
        <taxon>Polyneoptera</taxon>
        <taxon>Phasmatodea</taxon>
        <taxon>Timematodea</taxon>
        <taxon>Timematoidea</taxon>
        <taxon>Timematidae</taxon>
        <taxon>Timema</taxon>
    </lineage>
</organism>
<sequence>MCRIQRFPGGTRVFAMVIGFMLSGYLMGKYKPRPRIILGWNVFLGFLHVGSDLFHIFLRCDDNGLYGLDINNGKLDIYNDCNMNCACEAVKYQPVCYQFGDCSCVPSHITVPFNYNDMPEVPTFLNDTSAVTIMNGPCPVDCTKIIVINIVVGFTISILSSLGRVGSVVVNFR</sequence>
<keyword evidence="1" id="KW-0812">Transmembrane</keyword>
<dbReference type="Pfam" id="PF03137">
    <property type="entry name" value="OATP"/>
    <property type="match status" value="1"/>
</dbReference>
<evidence type="ECO:0000256" key="1">
    <source>
        <dbReference type="SAM" id="Phobius"/>
    </source>
</evidence>
<evidence type="ECO:0000313" key="3">
    <source>
        <dbReference type="Proteomes" id="UP001153148"/>
    </source>
</evidence>
<dbReference type="Proteomes" id="UP001153148">
    <property type="component" value="Unassembled WGS sequence"/>
</dbReference>
<keyword evidence="1" id="KW-0472">Membrane</keyword>
<feature type="transmembrane region" description="Helical" evidence="1">
    <location>
        <begin position="12"/>
        <end position="30"/>
    </location>
</feature>
<accession>A0ABN7PE95</accession>
<proteinExistence type="predicted"/>
<reference evidence="2" key="1">
    <citation type="submission" date="2021-03" db="EMBL/GenBank/DDBJ databases">
        <authorList>
            <person name="Tran Van P."/>
        </authorList>
    </citation>
    <scope>NUCLEOTIDE SEQUENCE</scope>
</reference>
<keyword evidence="1" id="KW-1133">Transmembrane helix</keyword>
<dbReference type="PANTHER" id="PTHR11388:SF76">
    <property type="entry name" value="SOLUTE CARRIER ORGANIC ANION TRANSPORTER FAMILY MEMBER"/>
    <property type="match status" value="1"/>
</dbReference>
<feature type="transmembrane region" description="Helical" evidence="1">
    <location>
        <begin position="36"/>
        <end position="58"/>
    </location>
</feature>
<evidence type="ECO:0000313" key="2">
    <source>
        <dbReference type="EMBL" id="CAG2066099.1"/>
    </source>
</evidence>
<gene>
    <name evidence="2" type="ORF">TPAB3V08_LOCUS13042</name>
</gene>
<comment type="caution">
    <text evidence="2">The sequence shown here is derived from an EMBL/GenBank/DDBJ whole genome shotgun (WGS) entry which is preliminary data.</text>
</comment>
<name>A0ABN7PE95_TIMPD</name>
<protein>
    <submittedName>
        <fullName evidence="2">Uncharacterized protein</fullName>
    </submittedName>
</protein>
<dbReference type="EMBL" id="CAJPIN010050387">
    <property type="protein sequence ID" value="CAG2066099.1"/>
    <property type="molecule type" value="Genomic_DNA"/>
</dbReference>
<dbReference type="PANTHER" id="PTHR11388">
    <property type="entry name" value="ORGANIC ANION TRANSPORTER"/>
    <property type="match status" value="1"/>
</dbReference>
<keyword evidence="3" id="KW-1185">Reference proteome</keyword>